<sequence>MRIMVDTNILISAVLSSDSVPAELVNTVLFKHKLVLCDQIEKEMHRVFDEKFPDKKDDMEEFLTQLSYESVYTPRKINKEKYPDIRDEKDLPILVSAINADVDCFITGDKDFFALDLERPKIISARNFLEREDM</sequence>
<dbReference type="SUPFAM" id="SSF88723">
    <property type="entry name" value="PIN domain-like"/>
    <property type="match status" value="1"/>
</dbReference>
<evidence type="ECO:0000259" key="1">
    <source>
        <dbReference type="Pfam" id="PF13470"/>
    </source>
</evidence>
<dbReference type="OrthoDB" id="335825at2"/>
<dbReference type="AlphaFoldDB" id="A0A1G9RW38"/>
<dbReference type="Proteomes" id="UP000199476">
    <property type="component" value="Unassembled WGS sequence"/>
</dbReference>
<accession>A0A1G9RW38</accession>
<dbReference type="Pfam" id="PF13470">
    <property type="entry name" value="PIN_3"/>
    <property type="match status" value="1"/>
</dbReference>
<evidence type="ECO:0000313" key="3">
    <source>
        <dbReference type="Proteomes" id="UP000199476"/>
    </source>
</evidence>
<dbReference type="InterPro" id="IPR002716">
    <property type="entry name" value="PIN_dom"/>
</dbReference>
<dbReference type="EMBL" id="FNGO01000024">
    <property type="protein sequence ID" value="SDM27382.1"/>
    <property type="molecule type" value="Genomic_DNA"/>
</dbReference>
<gene>
    <name evidence="2" type="ORF">SAMN04488692_12426</name>
</gene>
<evidence type="ECO:0000313" key="2">
    <source>
        <dbReference type="EMBL" id="SDM27382.1"/>
    </source>
</evidence>
<dbReference type="PANTHER" id="PTHR34610:SF4">
    <property type="entry name" value="SLL8027 PROTEIN"/>
    <property type="match status" value="1"/>
</dbReference>
<keyword evidence="3" id="KW-1185">Reference proteome</keyword>
<dbReference type="NCBIfam" id="TIGR00305">
    <property type="entry name" value="putative toxin-antitoxin system toxin component, PIN family"/>
    <property type="match status" value="1"/>
</dbReference>
<feature type="domain" description="PIN" evidence="1">
    <location>
        <begin position="2"/>
        <end position="111"/>
    </location>
</feature>
<name>A0A1G9RW38_9FIRM</name>
<protein>
    <submittedName>
        <fullName evidence="2">Putative toxin-antitoxin system toxin component, PIN family</fullName>
    </submittedName>
</protein>
<dbReference type="InterPro" id="IPR002850">
    <property type="entry name" value="PIN_toxin-like"/>
</dbReference>
<proteinExistence type="predicted"/>
<reference evidence="2 3" key="1">
    <citation type="submission" date="2016-10" db="EMBL/GenBank/DDBJ databases">
        <authorList>
            <person name="de Groot N.N."/>
        </authorList>
    </citation>
    <scope>NUCLEOTIDE SEQUENCE [LARGE SCALE GENOMIC DNA]</scope>
    <source>
        <strain evidence="2 3">SLAS-1</strain>
    </source>
</reference>
<organism evidence="2 3">
    <name type="scientific">Halarsenatibacter silvermanii</name>
    <dbReference type="NCBI Taxonomy" id="321763"/>
    <lineage>
        <taxon>Bacteria</taxon>
        <taxon>Bacillati</taxon>
        <taxon>Bacillota</taxon>
        <taxon>Clostridia</taxon>
        <taxon>Halanaerobiales</taxon>
        <taxon>Halarsenatibacteraceae</taxon>
        <taxon>Halarsenatibacter</taxon>
    </lineage>
</organism>
<dbReference type="InterPro" id="IPR029060">
    <property type="entry name" value="PIN-like_dom_sf"/>
</dbReference>
<dbReference type="PANTHER" id="PTHR34610">
    <property type="entry name" value="SSL7007 PROTEIN"/>
    <property type="match status" value="1"/>
</dbReference>